<keyword evidence="3" id="KW-1185">Reference proteome</keyword>
<dbReference type="EMBL" id="JAGSOT010000034">
    <property type="protein sequence ID" value="MBR7796787.1"/>
    <property type="molecule type" value="Genomic_DNA"/>
</dbReference>
<dbReference type="RefSeq" id="WP_166530498.1">
    <property type="nucleotide sequence ID" value="NZ_JAGSOT010000034.1"/>
</dbReference>
<protein>
    <recommendedName>
        <fullName evidence="4">DUF4352 domain-containing protein</fullName>
    </recommendedName>
</protein>
<evidence type="ECO:0008006" key="4">
    <source>
        <dbReference type="Google" id="ProtNLM"/>
    </source>
</evidence>
<feature type="signal peptide" evidence="1">
    <location>
        <begin position="1"/>
        <end position="25"/>
    </location>
</feature>
<gene>
    <name evidence="2" type="ORF">KCX74_12120</name>
</gene>
<evidence type="ECO:0000313" key="3">
    <source>
        <dbReference type="Proteomes" id="UP000675284"/>
    </source>
</evidence>
<comment type="caution">
    <text evidence="2">The sequence shown here is derived from an EMBL/GenBank/DDBJ whole genome shotgun (WGS) entry which is preliminary data.</text>
</comment>
<dbReference type="AlphaFoldDB" id="A0A941IBW1"/>
<feature type="chain" id="PRO_5037762662" description="DUF4352 domain-containing protein" evidence="1">
    <location>
        <begin position="26"/>
        <end position="171"/>
    </location>
</feature>
<accession>A0A941IBW1</accession>
<name>A0A941IBW1_9BACI</name>
<dbReference type="Proteomes" id="UP000675284">
    <property type="component" value="Unassembled WGS sequence"/>
</dbReference>
<organism evidence="2 3">
    <name type="scientific">Virgibacillus salarius</name>
    <dbReference type="NCBI Taxonomy" id="447199"/>
    <lineage>
        <taxon>Bacteria</taxon>
        <taxon>Bacillati</taxon>
        <taxon>Bacillota</taxon>
        <taxon>Bacilli</taxon>
        <taxon>Bacillales</taxon>
        <taxon>Bacillaceae</taxon>
        <taxon>Virgibacillus</taxon>
    </lineage>
</organism>
<reference evidence="2" key="1">
    <citation type="submission" date="2021-04" db="EMBL/GenBank/DDBJ databases">
        <title>Isolation and polyphasic classification of algal microorganism.</title>
        <authorList>
            <person name="Wang S."/>
        </authorList>
    </citation>
    <scope>NUCLEOTIDE SEQUENCE</scope>
    <source>
        <strain evidence="2">720a</strain>
    </source>
</reference>
<keyword evidence="1" id="KW-0732">Signal</keyword>
<evidence type="ECO:0000256" key="1">
    <source>
        <dbReference type="SAM" id="SignalP"/>
    </source>
</evidence>
<evidence type="ECO:0000313" key="2">
    <source>
        <dbReference type="EMBL" id="MBR7796787.1"/>
    </source>
</evidence>
<sequence length="171" mass="19392">MIYKKKAFQLLLCCLFVYLVGSSIATSTTKAWFITESQSQGKVVHATTEDLLDVDATVLSYDTDCVIWIEMKIKNISDVAIPIEIDERSIYLAPGEVFSEVFERKVSCEANELRFQLIGFNRFIGEFIVVPLQPSLLKKTAVNRSVDIEIEKQVKNQVQTPDKQASDLHEQ</sequence>
<proteinExistence type="predicted"/>